<keyword evidence="11" id="KW-1185">Reference proteome</keyword>
<dbReference type="RefSeq" id="WP_069646558.1">
    <property type="nucleotide sequence ID" value="NZ_MIJZ01000014.1"/>
</dbReference>
<dbReference type="GO" id="GO:0046556">
    <property type="term" value="F:alpha-L-arabinofuranosidase activity"/>
    <property type="evidence" value="ECO:0007669"/>
    <property type="project" value="UniProtKB-EC"/>
</dbReference>
<dbReference type="SMART" id="SM00813">
    <property type="entry name" value="Alpha-L-AF_C"/>
    <property type="match status" value="1"/>
</dbReference>
<evidence type="ECO:0000256" key="3">
    <source>
        <dbReference type="ARBA" id="ARBA00007186"/>
    </source>
</evidence>
<evidence type="ECO:0000256" key="2">
    <source>
        <dbReference type="ARBA" id="ARBA00004881"/>
    </source>
</evidence>
<keyword evidence="8" id="KW-0326">Glycosidase</keyword>
<dbReference type="Proteomes" id="UP000094068">
    <property type="component" value="Unassembled WGS sequence"/>
</dbReference>
<comment type="pathway">
    <text evidence="2">Glycan metabolism.</text>
</comment>
<dbReference type="GO" id="GO:0046373">
    <property type="term" value="P:L-arabinose metabolic process"/>
    <property type="evidence" value="ECO:0007669"/>
    <property type="project" value="InterPro"/>
</dbReference>
<feature type="domain" description="Alpha-L-arabinofuranosidase C-terminal" evidence="9">
    <location>
        <begin position="302"/>
        <end position="497"/>
    </location>
</feature>
<keyword evidence="6" id="KW-0378">Hydrolase</keyword>
<gene>
    <name evidence="10" type="ORF">BCR21_10930</name>
</gene>
<evidence type="ECO:0000313" key="11">
    <source>
        <dbReference type="Proteomes" id="UP000094068"/>
    </source>
</evidence>
<evidence type="ECO:0000256" key="7">
    <source>
        <dbReference type="ARBA" id="ARBA00023277"/>
    </source>
</evidence>
<evidence type="ECO:0000313" key="10">
    <source>
        <dbReference type="EMBL" id="OEG10803.1"/>
    </source>
</evidence>
<dbReference type="STRING" id="903984.BCR21_10930"/>
<evidence type="ECO:0000256" key="8">
    <source>
        <dbReference type="ARBA" id="ARBA00023295"/>
    </source>
</evidence>
<reference evidence="11" key="1">
    <citation type="submission" date="2016-09" db="EMBL/GenBank/DDBJ databases">
        <authorList>
            <person name="Gulvik C.A."/>
        </authorList>
    </citation>
    <scope>NUCLEOTIDE SEQUENCE [LARGE SCALE GENOMIC DNA]</scope>
    <source>
        <strain evidence="11">DSM 23328</strain>
    </source>
</reference>
<dbReference type="Gene3D" id="3.20.20.80">
    <property type="entry name" value="Glycosidases"/>
    <property type="match status" value="1"/>
</dbReference>
<proteinExistence type="inferred from homology"/>
<protein>
    <recommendedName>
        <fullName evidence="5">non-reducing end alpha-L-arabinofuranosidase</fullName>
        <ecNumber evidence="5">3.2.1.55</ecNumber>
    </recommendedName>
</protein>
<dbReference type="GO" id="GO:0000272">
    <property type="term" value="P:polysaccharide catabolic process"/>
    <property type="evidence" value="ECO:0007669"/>
    <property type="project" value="TreeGrafter"/>
</dbReference>
<dbReference type="PANTHER" id="PTHR43576">
    <property type="entry name" value="ALPHA-L-ARABINOFURANOSIDASE C-RELATED"/>
    <property type="match status" value="1"/>
</dbReference>
<dbReference type="InterPro" id="IPR055235">
    <property type="entry name" value="ASD1_cat"/>
</dbReference>
<dbReference type="InterPro" id="IPR017853">
    <property type="entry name" value="GH"/>
</dbReference>
<name>A0A1E5GDL7_9ENTE</name>
<comment type="catalytic activity">
    <reaction evidence="1">
        <text>Hydrolysis of terminal non-reducing alpha-L-arabinofuranoside residues in alpha-L-arabinosides.</text>
        <dbReference type="EC" id="3.2.1.55"/>
    </reaction>
</comment>
<evidence type="ECO:0000256" key="6">
    <source>
        <dbReference type="ARBA" id="ARBA00022801"/>
    </source>
</evidence>
<dbReference type="SUPFAM" id="SSF51445">
    <property type="entry name" value="(Trans)glycosidases"/>
    <property type="match status" value="1"/>
</dbReference>
<evidence type="ECO:0000256" key="5">
    <source>
        <dbReference type="ARBA" id="ARBA00012670"/>
    </source>
</evidence>
<dbReference type="EC" id="3.2.1.55" evidence="5"/>
<dbReference type="Pfam" id="PF06964">
    <property type="entry name" value="Alpha-L-AF_C"/>
    <property type="match status" value="1"/>
</dbReference>
<dbReference type="OrthoDB" id="9758333at2"/>
<comment type="caution">
    <text evidence="10">The sequence shown here is derived from an EMBL/GenBank/DDBJ whole genome shotgun (WGS) entry which is preliminary data.</text>
</comment>
<sequence length="505" mass="57370">MPTTIEINKEFKVGKISPRLFGSFIEQMGSVVYTGIYEPEHPDADEHGFRLDVLNKIKALNLGIIRYPGGNFTSGYDWTDTIGPIENRKTKLELAWRGIEPNTFGLNEFFDWLKLVGSEPMMTVNLGTKGIDDARNLVEYCNFPEGTYWSDLRKSHGIKKPHDVKVWCLGNELDGPWQIGRKTAYEYGRLANEASKAMKLVDDTIETVLVGSSTPKLDSYPEWDRVSLEQAYETVDYLALHNYIDRCQDEDLSKKAPREPDDTPTYLARSIEFDKQIEAVIATCDYVKALVRSDKTMYLAFDEWNVHNFPEKEHRNFELGSPIDWCHFSMEDTLLFASMGLSILRRADRIKITCQSLLVNTIPLILTDAMGQSWCNPTYFVMKDLSNLAKGTVLQSVSSGTLYHTDIYQEVPYIDSVVVDSETELICFIVNRSAEEEKIVVNTTIDFSGEISHSELSSKNLEDTNTRENPTNVQPKEVKGRVSLTNNQINITAAPYSWNVIRVGK</sequence>
<evidence type="ECO:0000256" key="4">
    <source>
        <dbReference type="ARBA" id="ARBA00011165"/>
    </source>
</evidence>
<organism evidence="10 11">
    <name type="scientific">Enterococcus ureasiticus</name>
    <dbReference type="NCBI Taxonomy" id="903984"/>
    <lineage>
        <taxon>Bacteria</taxon>
        <taxon>Bacillati</taxon>
        <taxon>Bacillota</taxon>
        <taxon>Bacilli</taxon>
        <taxon>Lactobacillales</taxon>
        <taxon>Enterococcaceae</taxon>
        <taxon>Enterococcus</taxon>
    </lineage>
</organism>
<dbReference type="Gene3D" id="2.60.40.1180">
    <property type="entry name" value="Golgi alpha-mannosidase II"/>
    <property type="match status" value="1"/>
</dbReference>
<accession>A0A1E5GDL7</accession>
<dbReference type="InterPro" id="IPR013780">
    <property type="entry name" value="Glyco_hydro_b"/>
</dbReference>
<keyword evidence="7" id="KW-0119">Carbohydrate metabolism</keyword>
<dbReference type="InterPro" id="IPR010720">
    <property type="entry name" value="Alpha-L-AF_C"/>
</dbReference>
<comment type="similarity">
    <text evidence="3">Belongs to the glycosyl hydrolase 51 family.</text>
</comment>
<dbReference type="PANTHER" id="PTHR43576:SF3">
    <property type="entry name" value="ALPHA-L-ARABINOFURANOSIDASE C"/>
    <property type="match status" value="1"/>
</dbReference>
<evidence type="ECO:0000256" key="1">
    <source>
        <dbReference type="ARBA" id="ARBA00001462"/>
    </source>
</evidence>
<evidence type="ECO:0000259" key="9">
    <source>
        <dbReference type="SMART" id="SM00813"/>
    </source>
</evidence>
<comment type="subunit">
    <text evidence="4">Homohexamer; trimer of dimers.</text>
</comment>
<dbReference type="Pfam" id="PF22848">
    <property type="entry name" value="ASD1_dom"/>
    <property type="match status" value="1"/>
</dbReference>
<dbReference type="AlphaFoldDB" id="A0A1E5GDL7"/>
<dbReference type="EMBL" id="MIJZ01000014">
    <property type="protein sequence ID" value="OEG10803.1"/>
    <property type="molecule type" value="Genomic_DNA"/>
</dbReference>
<dbReference type="SUPFAM" id="SSF51011">
    <property type="entry name" value="Glycosyl hydrolase domain"/>
    <property type="match status" value="1"/>
</dbReference>